<dbReference type="AlphaFoldDB" id="A0AAW1VKF4"/>
<evidence type="ECO:0000313" key="2">
    <source>
        <dbReference type="EMBL" id="KAK9901736.1"/>
    </source>
</evidence>
<name>A0AAW1VKF4_RUBAR</name>
<proteinExistence type="predicted"/>
<sequence length="84" mass="8979">MIVAVAHCPDAEPSRHSHQSRRHSHLRCPLAALNSSPALATAIEAIISDISAQTHSFPSFAASQPASSSCLHQSSLTDSLFCWK</sequence>
<reference evidence="2 3" key="1">
    <citation type="journal article" date="2023" name="G3 (Bethesda)">
        <title>A chromosome-length genome assembly and annotation of blackberry (Rubus argutus, cv. 'Hillquist').</title>
        <authorList>
            <person name="Bruna T."/>
            <person name="Aryal R."/>
            <person name="Dudchenko O."/>
            <person name="Sargent D.J."/>
            <person name="Mead D."/>
            <person name="Buti M."/>
            <person name="Cavallini A."/>
            <person name="Hytonen T."/>
            <person name="Andres J."/>
            <person name="Pham M."/>
            <person name="Weisz D."/>
            <person name="Mascagni F."/>
            <person name="Usai G."/>
            <person name="Natali L."/>
            <person name="Bassil N."/>
            <person name="Fernandez G.E."/>
            <person name="Lomsadze A."/>
            <person name="Armour M."/>
            <person name="Olukolu B."/>
            <person name="Poorten T."/>
            <person name="Britton C."/>
            <person name="Davik J."/>
            <person name="Ashrafi H."/>
            <person name="Aiden E.L."/>
            <person name="Borodovsky M."/>
            <person name="Worthington M."/>
        </authorList>
    </citation>
    <scope>NUCLEOTIDE SEQUENCE [LARGE SCALE GENOMIC DNA]</scope>
    <source>
        <strain evidence="2">PI 553951</strain>
    </source>
</reference>
<keyword evidence="3" id="KW-1185">Reference proteome</keyword>
<gene>
    <name evidence="2" type="ORF">M0R45_002008</name>
</gene>
<evidence type="ECO:0000256" key="1">
    <source>
        <dbReference type="SAM" id="MobiDB-lite"/>
    </source>
</evidence>
<dbReference type="EMBL" id="JBEDUW010000290">
    <property type="protein sequence ID" value="KAK9901736.1"/>
    <property type="molecule type" value="Genomic_DNA"/>
</dbReference>
<protein>
    <submittedName>
        <fullName evidence="2">Uncharacterized protein</fullName>
    </submittedName>
</protein>
<organism evidence="2 3">
    <name type="scientific">Rubus argutus</name>
    <name type="common">Southern blackberry</name>
    <dbReference type="NCBI Taxonomy" id="59490"/>
    <lineage>
        <taxon>Eukaryota</taxon>
        <taxon>Viridiplantae</taxon>
        <taxon>Streptophyta</taxon>
        <taxon>Embryophyta</taxon>
        <taxon>Tracheophyta</taxon>
        <taxon>Spermatophyta</taxon>
        <taxon>Magnoliopsida</taxon>
        <taxon>eudicotyledons</taxon>
        <taxon>Gunneridae</taxon>
        <taxon>Pentapetalae</taxon>
        <taxon>rosids</taxon>
        <taxon>fabids</taxon>
        <taxon>Rosales</taxon>
        <taxon>Rosaceae</taxon>
        <taxon>Rosoideae</taxon>
        <taxon>Rosoideae incertae sedis</taxon>
        <taxon>Rubus</taxon>
    </lineage>
</organism>
<accession>A0AAW1VKF4</accession>
<evidence type="ECO:0000313" key="3">
    <source>
        <dbReference type="Proteomes" id="UP001457282"/>
    </source>
</evidence>
<feature type="region of interest" description="Disordered" evidence="1">
    <location>
        <begin position="1"/>
        <end position="21"/>
    </location>
</feature>
<dbReference type="Proteomes" id="UP001457282">
    <property type="component" value="Unassembled WGS sequence"/>
</dbReference>
<comment type="caution">
    <text evidence="2">The sequence shown here is derived from an EMBL/GenBank/DDBJ whole genome shotgun (WGS) entry which is preliminary data.</text>
</comment>